<feature type="transmembrane region" description="Helical" evidence="1">
    <location>
        <begin position="12"/>
        <end position="33"/>
    </location>
</feature>
<keyword evidence="1" id="KW-0472">Membrane</keyword>
<keyword evidence="1" id="KW-1133">Transmembrane helix</keyword>
<evidence type="ECO:0000313" key="2">
    <source>
        <dbReference type="EMBL" id="VDD55284.1"/>
    </source>
</evidence>
<sequence>MELVFDWDIKFYITLLLGGSLLFPCLYATTGAAKWRDVNYLMAILLFVISIPIWLEYSLCIPREESLLRYEACSLINGGIDLDPVNHTLSFYSYVLIQFQMLVISMRKKEEQGRNNSLLATNKYHVDGLRRKKKKKQFRYFNAFKAGESGLVSCHHVKSTHVALSESETKTPHDIASANITDLGGTNLFHNDTVCRSKEEELMKLSQSMVRTFCLTISTS</sequence>
<feature type="transmembrane region" description="Helical" evidence="1">
    <location>
        <begin position="40"/>
        <end position="59"/>
    </location>
</feature>
<dbReference type="AlphaFoldDB" id="A0A3P6G7C0"/>
<gene>
    <name evidence="2" type="ORF">BOLC8T48513H</name>
</gene>
<protein>
    <submittedName>
        <fullName evidence="2">Uncharacterized protein</fullName>
    </submittedName>
</protein>
<organism evidence="2">
    <name type="scientific">Brassica oleracea</name>
    <name type="common">Wild cabbage</name>
    <dbReference type="NCBI Taxonomy" id="3712"/>
    <lineage>
        <taxon>Eukaryota</taxon>
        <taxon>Viridiplantae</taxon>
        <taxon>Streptophyta</taxon>
        <taxon>Embryophyta</taxon>
        <taxon>Tracheophyta</taxon>
        <taxon>Spermatophyta</taxon>
        <taxon>Magnoliopsida</taxon>
        <taxon>eudicotyledons</taxon>
        <taxon>Gunneridae</taxon>
        <taxon>Pentapetalae</taxon>
        <taxon>rosids</taxon>
        <taxon>malvids</taxon>
        <taxon>Brassicales</taxon>
        <taxon>Brassicaceae</taxon>
        <taxon>Brassiceae</taxon>
        <taxon>Brassica</taxon>
    </lineage>
</organism>
<proteinExistence type="predicted"/>
<keyword evidence="1" id="KW-0812">Transmembrane</keyword>
<reference evidence="2" key="1">
    <citation type="submission" date="2018-11" db="EMBL/GenBank/DDBJ databases">
        <authorList>
            <consortium name="Genoscope - CEA"/>
            <person name="William W."/>
        </authorList>
    </citation>
    <scope>NUCLEOTIDE SEQUENCE</scope>
</reference>
<dbReference type="EMBL" id="LR031879">
    <property type="protein sequence ID" value="VDD55284.1"/>
    <property type="molecule type" value="Genomic_DNA"/>
</dbReference>
<name>A0A3P6G7C0_BRAOL</name>
<evidence type="ECO:0000256" key="1">
    <source>
        <dbReference type="SAM" id="Phobius"/>
    </source>
</evidence>
<accession>A0A3P6G7C0</accession>